<evidence type="ECO:0000259" key="3">
    <source>
        <dbReference type="PROSITE" id="PS50893"/>
    </source>
</evidence>
<dbReference type="SUPFAM" id="SSF52540">
    <property type="entry name" value="P-loop containing nucleoside triphosphate hydrolases"/>
    <property type="match status" value="1"/>
</dbReference>
<dbReference type="PROSITE" id="PS50893">
    <property type="entry name" value="ABC_TRANSPORTER_2"/>
    <property type="match status" value="1"/>
</dbReference>
<dbReference type="InterPro" id="IPR003439">
    <property type="entry name" value="ABC_transporter-like_ATP-bd"/>
</dbReference>
<sequence>MNTNSFISVREVTKRYRKRVALDRVSIEINKGEVFGLIGPNGAGKSTFISLLATINRPDSGDILVEGKSIVKMPGKIRSRIGYVPQEIALYPMLSAYENLDLWAGIYGLKGQQKNQRIRAVLEYLRLGDRAGDKVATFSGGMKRRLNIAASLLHKPDILIMDEPTAGVDILSRTTVADMIRSLKANGCTIIITSHYIDELELLCDRLAILNKGVLLHTGNLESILEKTGKESLEALMLNLEEMR</sequence>
<evidence type="ECO:0000313" key="5">
    <source>
        <dbReference type="Proteomes" id="UP000324781"/>
    </source>
</evidence>
<dbReference type="PROSITE" id="PS00211">
    <property type="entry name" value="ABC_TRANSPORTER_1"/>
    <property type="match status" value="1"/>
</dbReference>
<dbReference type="InterPro" id="IPR017871">
    <property type="entry name" value="ABC_transporter-like_CS"/>
</dbReference>
<keyword evidence="5" id="KW-1185">Reference proteome</keyword>
<feature type="domain" description="ABC transporter" evidence="3">
    <location>
        <begin position="7"/>
        <end position="237"/>
    </location>
</feature>
<keyword evidence="1" id="KW-0547">Nucleotide-binding</keyword>
<accession>A0A1M6BZU7</accession>
<dbReference type="GO" id="GO:0016887">
    <property type="term" value="F:ATP hydrolysis activity"/>
    <property type="evidence" value="ECO:0007669"/>
    <property type="project" value="InterPro"/>
</dbReference>
<gene>
    <name evidence="4" type="ORF">SAMN05444373_10042</name>
</gene>
<proteinExistence type="predicted"/>
<name>A0A1M6BZU7_9FIRM</name>
<reference evidence="4 5" key="1">
    <citation type="submission" date="2016-11" db="EMBL/GenBank/DDBJ databases">
        <authorList>
            <person name="Varghese N."/>
            <person name="Submissions S."/>
        </authorList>
    </citation>
    <scope>NUCLEOTIDE SEQUENCE [LARGE SCALE GENOMIC DNA]</scope>
    <source>
        <strain evidence="4 5">DSM 19027</strain>
    </source>
</reference>
<evidence type="ECO:0000313" key="4">
    <source>
        <dbReference type="EMBL" id="SHI54292.1"/>
    </source>
</evidence>
<protein>
    <submittedName>
        <fullName evidence="4">ABC-2 type transport system ATP-binding protein</fullName>
    </submittedName>
</protein>
<dbReference type="SMART" id="SM00382">
    <property type="entry name" value="AAA"/>
    <property type="match status" value="1"/>
</dbReference>
<dbReference type="EMBL" id="FQZP01000004">
    <property type="protein sequence ID" value="SHI54292.1"/>
    <property type="molecule type" value="Genomic_DNA"/>
</dbReference>
<organism evidence="4 5">
    <name type="scientific">Thermoclostridium caenicola</name>
    <dbReference type="NCBI Taxonomy" id="659425"/>
    <lineage>
        <taxon>Bacteria</taxon>
        <taxon>Bacillati</taxon>
        <taxon>Bacillota</taxon>
        <taxon>Clostridia</taxon>
        <taxon>Eubacteriales</taxon>
        <taxon>Oscillospiraceae</taxon>
        <taxon>Thermoclostridium</taxon>
    </lineage>
</organism>
<dbReference type="Proteomes" id="UP000324781">
    <property type="component" value="Unassembled WGS sequence"/>
</dbReference>
<evidence type="ECO:0000256" key="2">
    <source>
        <dbReference type="ARBA" id="ARBA00022840"/>
    </source>
</evidence>
<dbReference type="RefSeq" id="WP_149677677.1">
    <property type="nucleotide sequence ID" value="NZ_DAONMB010000205.1"/>
</dbReference>
<dbReference type="AlphaFoldDB" id="A0A1M6BZU7"/>
<dbReference type="Gene3D" id="3.40.50.300">
    <property type="entry name" value="P-loop containing nucleotide triphosphate hydrolases"/>
    <property type="match status" value="1"/>
</dbReference>
<keyword evidence="2 4" id="KW-0067">ATP-binding</keyword>
<dbReference type="GO" id="GO:0005524">
    <property type="term" value="F:ATP binding"/>
    <property type="evidence" value="ECO:0007669"/>
    <property type="project" value="UniProtKB-KW"/>
</dbReference>
<dbReference type="InterPro" id="IPR027417">
    <property type="entry name" value="P-loop_NTPase"/>
</dbReference>
<dbReference type="PANTHER" id="PTHR43582:SF2">
    <property type="entry name" value="LINEARMYCIN RESISTANCE ATP-BINDING PROTEIN LNRL"/>
    <property type="match status" value="1"/>
</dbReference>
<dbReference type="InterPro" id="IPR003593">
    <property type="entry name" value="AAA+_ATPase"/>
</dbReference>
<dbReference type="Pfam" id="PF00005">
    <property type="entry name" value="ABC_tran"/>
    <property type="match status" value="1"/>
</dbReference>
<dbReference type="OrthoDB" id="9804819at2"/>
<evidence type="ECO:0000256" key="1">
    <source>
        <dbReference type="ARBA" id="ARBA00022741"/>
    </source>
</evidence>
<dbReference type="PANTHER" id="PTHR43582">
    <property type="entry name" value="LINEARMYCIN RESISTANCE ATP-BINDING PROTEIN LNRL"/>
    <property type="match status" value="1"/>
</dbReference>